<accession>A0ABP8ZWB0</accession>
<keyword evidence="5" id="KW-0464">Manganese</keyword>
<dbReference type="EMBL" id="BAABKO010000001">
    <property type="protein sequence ID" value="GAA4766678.1"/>
    <property type="molecule type" value="Genomic_DNA"/>
</dbReference>
<dbReference type="InterPro" id="IPR019802">
    <property type="entry name" value="GlycHydrolase_4_CS"/>
</dbReference>
<reference evidence="10" key="1">
    <citation type="journal article" date="2019" name="Int. J. Syst. Evol. Microbiol.">
        <title>The Global Catalogue of Microorganisms (GCM) 10K type strain sequencing project: providing services to taxonomists for standard genome sequencing and annotation.</title>
        <authorList>
            <consortium name="The Broad Institute Genomics Platform"/>
            <consortium name="The Broad Institute Genome Sequencing Center for Infectious Disease"/>
            <person name="Wu L."/>
            <person name="Ma J."/>
        </authorList>
    </citation>
    <scope>NUCLEOTIDE SEQUENCE [LARGE SCALE GENOMIC DNA]</scope>
    <source>
        <strain evidence="10">JCM 18537</strain>
    </source>
</reference>
<evidence type="ECO:0000256" key="6">
    <source>
        <dbReference type="ARBA" id="ARBA00023295"/>
    </source>
</evidence>
<sequence length="438" mass="47331">MKLTIIGGGGFRVPLIVEAAAAAQRTSPIEEIVLHDVSPARQERILAVIRDMPSAASVRVRAVADLATALRDADFVFVAIRLGGTNGRVRDERIALEAGVLGQETVGAGGLAYAWRTVPATLALAEAIRSAVPRAWVINFTNPAGIVTETMQKVLGDRVVGICDTPIGLIRRALVSAGMPGSKDVDVDYVGLNHLGWLRALRVDGVDLLPGLLASPRLENLEEAHLLGADWIRALRAIPNEYLFYYYRHRQALESARERPLTRGEYLHEQQTRFFDESAGDAWQRWNDVRAKREQTYMTEGRRPGARRRPQDVEAGGYHRVALDLMSALATGASTTAVLNVRNGAVVPSLPSDAVIETACIVAGGRITPSPVAPLTGDMLGLVQQVKASEQLIIEAALGGSKQVAWRAFAAHPLIDSLDIAADLVDRYLDEAPALSRS</sequence>
<dbReference type="PANTHER" id="PTHR32092">
    <property type="entry name" value="6-PHOSPHO-BETA-GLUCOSIDASE-RELATED"/>
    <property type="match status" value="1"/>
</dbReference>
<keyword evidence="6 7" id="KW-0326">Glycosidase</keyword>
<dbReference type="InterPro" id="IPR001088">
    <property type="entry name" value="Glyco_hydro_4"/>
</dbReference>
<dbReference type="InterPro" id="IPR022616">
    <property type="entry name" value="Glyco_hydro_4_C"/>
</dbReference>
<dbReference type="PROSITE" id="PS01324">
    <property type="entry name" value="GLYCOSYL_HYDROL_F4"/>
    <property type="match status" value="1"/>
</dbReference>
<comment type="cofactor">
    <cofactor evidence="7">
        <name>NAD(+)</name>
        <dbReference type="ChEBI" id="CHEBI:57540"/>
    </cofactor>
    <text evidence="7">Binds 1 NAD(+) per subunit.</text>
</comment>
<dbReference type="Gene3D" id="3.40.50.720">
    <property type="entry name" value="NAD(P)-binding Rossmann-like Domain"/>
    <property type="match status" value="1"/>
</dbReference>
<evidence type="ECO:0000256" key="7">
    <source>
        <dbReference type="RuleBase" id="RU361152"/>
    </source>
</evidence>
<keyword evidence="3 7" id="KW-0378">Hydrolase</keyword>
<evidence type="ECO:0000313" key="9">
    <source>
        <dbReference type="EMBL" id="GAA4766678.1"/>
    </source>
</evidence>
<dbReference type="InterPro" id="IPR015955">
    <property type="entry name" value="Lactate_DH/Glyco_Ohase_4_C"/>
</dbReference>
<evidence type="ECO:0000259" key="8">
    <source>
        <dbReference type="Pfam" id="PF11975"/>
    </source>
</evidence>
<dbReference type="InterPro" id="IPR036291">
    <property type="entry name" value="NAD(P)-bd_dom_sf"/>
</dbReference>
<organism evidence="9 10">
    <name type="scientific">Microbacterium gilvum</name>
    <dbReference type="NCBI Taxonomy" id="1336204"/>
    <lineage>
        <taxon>Bacteria</taxon>
        <taxon>Bacillati</taxon>
        <taxon>Actinomycetota</taxon>
        <taxon>Actinomycetes</taxon>
        <taxon>Micrococcales</taxon>
        <taxon>Microbacteriaceae</taxon>
        <taxon>Microbacterium</taxon>
    </lineage>
</organism>
<dbReference type="Pfam" id="PF11975">
    <property type="entry name" value="Glyco_hydro_4C"/>
    <property type="match status" value="1"/>
</dbReference>
<dbReference type="RefSeq" id="WP_345436079.1">
    <property type="nucleotide sequence ID" value="NZ_BAABKO010000001.1"/>
</dbReference>
<keyword evidence="2" id="KW-0479">Metal-binding</keyword>
<evidence type="ECO:0000256" key="2">
    <source>
        <dbReference type="ARBA" id="ARBA00022723"/>
    </source>
</evidence>
<proteinExistence type="inferred from homology"/>
<evidence type="ECO:0000256" key="3">
    <source>
        <dbReference type="ARBA" id="ARBA00022801"/>
    </source>
</evidence>
<evidence type="ECO:0000256" key="4">
    <source>
        <dbReference type="ARBA" id="ARBA00023027"/>
    </source>
</evidence>
<dbReference type="PRINTS" id="PR00732">
    <property type="entry name" value="GLHYDRLASE4"/>
</dbReference>
<keyword evidence="10" id="KW-1185">Reference proteome</keyword>
<keyword evidence="4 7" id="KW-0520">NAD</keyword>
<evidence type="ECO:0000256" key="1">
    <source>
        <dbReference type="ARBA" id="ARBA00010141"/>
    </source>
</evidence>
<gene>
    <name evidence="9" type="ORF">GCM10023351_07480</name>
</gene>
<feature type="domain" description="Glycosyl hydrolase family 4 C-terminal" evidence="8">
    <location>
        <begin position="189"/>
        <end position="415"/>
    </location>
</feature>
<dbReference type="SUPFAM" id="SSF51735">
    <property type="entry name" value="NAD(P)-binding Rossmann-fold domains"/>
    <property type="match status" value="1"/>
</dbReference>
<comment type="similarity">
    <text evidence="1 7">Belongs to the glycosyl hydrolase 4 family.</text>
</comment>
<dbReference type="PANTHER" id="PTHR32092:SF5">
    <property type="entry name" value="6-PHOSPHO-BETA-GLUCOSIDASE"/>
    <property type="match status" value="1"/>
</dbReference>
<dbReference type="SUPFAM" id="SSF56327">
    <property type="entry name" value="LDH C-terminal domain-like"/>
    <property type="match status" value="1"/>
</dbReference>
<dbReference type="Pfam" id="PF02056">
    <property type="entry name" value="Glyco_hydro_4"/>
    <property type="match status" value="1"/>
</dbReference>
<comment type="caution">
    <text evidence="9">The sequence shown here is derived from an EMBL/GenBank/DDBJ whole genome shotgun (WGS) entry which is preliminary data.</text>
</comment>
<name>A0ABP8ZWB0_9MICO</name>
<dbReference type="Gene3D" id="3.90.110.10">
    <property type="entry name" value="Lactate dehydrogenase/glycoside hydrolase, family 4, C-terminal"/>
    <property type="match status" value="1"/>
</dbReference>
<dbReference type="Proteomes" id="UP001501645">
    <property type="component" value="Unassembled WGS sequence"/>
</dbReference>
<evidence type="ECO:0000256" key="5">
    <source>
        <dbReference type="ARBA" id="ARBA00023211"/>
    </source>
</evidence>
<evidence type="ECO:0000313" key="10">
    <source>
        <dbReference type="Proteomes" id="UP001501645"/>
    </source>
</evidence>
<protein>
    <submittedName>
        <fullName evidence="9">6-phospho-beta-glucosidase</fullName>
    </submittedName>
</protein>